<dbReference type="EMBL" id="HBNS01013028">
    <property type="protein sequence ID" value="CAE4598840.1"/>
    <property type="molecule type" value="Transcribed_RNA"/>
</dbReference>
<dbReference type="PANTHER" id="PTHR46091">
    <property type="entry name" value="BLR7054 PROTEIN"/>
    <property type="match status" value="1"/>
</dbReference>
<accession>A0A7S4R1A1</accession>
<evidence type="ECO:0000256" key="7">
    <source>
        <dbReference type="SAM" id="Phobius"/>
    </source>
</evidence>
<keyword evidence="4" id="KW-0274">FAD</keyword>
<evidence type="ECO:0000256" key="4">
    <source>
        <dbReference type="ARBA" id="ARBA00022827"/>
    </source>
</evidence>
<dbReference type="AlphaFoldDB" id="A0A7S4R1A1"/>
<dbReference type="InterPro" id="IPR036188">
    <property type="entry name" value="FAD/NAD-bd_sf"/>
</dbReference>
<feature type="transmembrane region" description="Helical" evidence="7">
    <location>
        <begin position="12"/>
        <end position="28"/>
    </location>
</feature>
<keyword evidence="7" id="KW-0812">Transmembrane</keyword>
<proteinExistence type="inferred from homology"/>
<evidence type="ECO:0008006" key="9">
    <source>
        <dbReference type="Google" id="ProtNLM"/>
    </source>
</evidence>
<dbReference type="InterPro" id="IPR052206">
    <property type="entry name" value="Retinol_saturase"/>
</dbReference>
<sequence>MRHEKMVERIPAVALGIAVGAATFFLVIKRKKSNVSNNDMVDNNIDNITKQGFSMKKVPENLDMIVIGSGMGGMTLSAIMAKAGKKVLVLEQHDVAGGNTHTFEENGYEFDTGLHYIGGMVGDKRSLLRFLFDYITDNGVEWEQMDNTYDIAVTRSGTEREEFRIRSGFKEYKSDLLNRFPDEANAIETYFKMVKEVQHSVFYLFMMKMCPSFFSKIVRWIGHSKLQLFHKTTMEVLSGLTTNKELIGVLTYMWGDYGEPPARGSFAINALLSYHFGNGAFYPVGGPAMIANNVVRVIENAGGKVLVRAPVTSILVDKNGKAYGVEIKRNRIHAPIIVSTIGAPQTFQKLIPEDQHHRIQKQLEGLKDPNVAPAISLMSLYVGIEGDAKELDLPKRNLWVFPSWEHDYNCAVFKKDASKPLPAVFISFSSVKDPTYNERHPGRQVALVIGPAYYEDFEKYKDLRVKNRGDEYVKLKEKMTKRLMDCLFQEYPQLEGKINYIDLGTPVSCDYYLGNHRGAIYGLSHSPARFQCDWLRPTTPIKNLYLSGQDVIVTGITGAAFGGVMSAISISMSSMLRKGVIIGGMKAFMFELFPPKQYQII</sequence>
<gene>
    <name evidence="8" type="ORF">DBRI00130_LOCUS10503</name>
</gene>
<organism evidence="8">
    <name type="scientific">Ditylum brightwellii</name>
    <dbReference type="NCBI Taxonomy" id="49249"/>
    <lineage>
        <taxon>Eukaryota</taxon>
        <taxon>Sar</taxon>
        <taxon>Stramenopiles</taxon>
        <taxon>Ochrophyta</taxon>
        <taxon>Bacillariophyta</taxon>
        <taxon>Mediophyceae</taxon>
        <taxon>Lithodesmiophycidae</taxon>
        <taxon>Lithodesmiales</taxon>
        <taxon>Lithodesmiaceae</taxon>
        <taxon>Ditylum</taxon>
    </lineage>
</organism>
<keyword evidence="5" id="KW-0521">NADP</keyword>
<comment type="similarity">
    <text evidence="1">Belongs to the carotenoid/retinoid oxidoreductase family. CrtISO subfamily.</text>
</comment>
<name>A0A7S4R1A1_9STRA</name>
<evidence type="ECO:0000313" key="8">
    <source>
        <dbReference type="EMBL" id="CAE4598840.1"/>
    </source>
</evidence>
<keyword evidence="3" id="KW-0732">Signal</keyword>
<keyword evidence="7" id="KW-1133">Transmembrane helix</keyword>
<protein>
    <recommendedName>
        <fullName evidence="9">Amine oxidase domain-containing protein</fullName>
    </recommendedName>
</protein>
<keyword evidence="6" id="KW-0520">NAD</keyword>
<dbReference type="SUPFAM" id="SSF51905">
    <property type="entry name" value="FAD/NAD(P)-binding domain"/>
    <property type="match status" value="1"/>
</dbReference>
<keyword evidence="7" id="KW-0472">Membrane</keyword>
<evidence type="ECO:0000256" key="1">
    <source>
        <dbReference type="ARBA" id="ARBA00005855"/>
    </source>
</evidence>
<dbReference type="Pfam" id="PF13450">
    <property type="entry name" value="NAD_binding_8"/>
    <property type="match status" value="1"/>
</dbReference>
<evidence type="ECO:0000256" key="2">
    <source>
        <dbReference type="ARBA" id="ARBA00022630"/>
    </source>
</evidence>
<dbReference type="Gene3D" id="3.50.50.60">
    <property type="entry name" value="FAD/NAD(P)-binding domain"/>
    <property type="match status" value="2"/>
</dbReference>
<evidence type="ECO:0000256" key="6">
    <source>
        <dbReference type="ARBA" id="ARBA00023027"/>
    </source>
</evidence>
<dbReference type="PANTHER" id="PTHR46091:SF3">
    <property type="entry name" value="AMINE OXIDASE DOMAIN-CONTAINING PROTEIN"/>
    <property type="match status" value="1"/>
</dbReference>
<feature type="transmembrane region" description="Helical" evidence="7">
    <location>
        <begin position="551"/>
        <end position="576"/>
    </location>
</feature>
<reference evidence="8" key="1">
    <citation type="submission" date="2021-01" db="EMBL/GenBank/DDBJ databases">
        <authorList>
            <person name="Corre E."/>
            <person name="Pelletier E."/>
            <person name="Niang G."/>
            <person name="Scheremetjew M."/>
            <person name="Finn R."/>
            <person name="Kale V."/>
            <person name="Holt S."/>
            <person name="Cochrane G."/>
            <person name="Meng A."/>
            <person name="Brown T."/>
            <person name="Cohen L."/>
        </authorList>
    </citation>
    <scope>NUCLEOTIDE SEQUENCE</scope>
    <source>
        <strain evidence="8">GSO104</strain>
    </source>
</reference>
<evidence type="ECO:0000256" key="5">
    <source>
        <dbReference type="ARBA" id="ARBA00022857"/>
    </source>
</evidence>
<evidence type="ECO:0000256" key="3">
    <source>
        <dbReference type="ARBA" id="ARBA00022729"/>
    </source>
</evidence>
<keyword evidence="2" id="KW-0285">Flavoprotein</keyword>